<dbReference type="OrthoDB" id="9788260at2"/>
<name>A0A2R8B7U5_9RHOB</name>
<dbReference type="InterPro" id="IPR022742">
    <property type="entry name" value="Hydrolase_4"/>
</dbReference>
<dbReference type="RefSeq" id="WP_108852953.1">
    <property type="nucleotide sequence ID" value="NZ_OMOQ01000001.1"/>
</dbReference>
<keyword evidence="3" id="KW-1185">Reference proteome</keyword>
<dbReference type="GO" id="GO:0004622">
    <property type="term" value="F:phosphatidylcholine lysophospholipase activity"/>
    <property type="evidence" value="ECO:0007669"/>
    <property type="project" value="UniProtKB-EC"/>
</dbReference>
<dbReference type="SUPFAM" id="SSF53474">
    <property type="entry name" value="alpha/beta-Hydrolases"/>
    <property type="match status" value="1"/>
</dbReference>
<accession>A0A2R8B7U5</accession>
<evidence type="ECO:0000313" key="3">
    <source>
        <dbReference type="Proteomes" id="UP000244924"/>
    </source>
</evidence>
<protein>
    <submittedName>
        <fullName evidence="2">Lysophospholipase L2</fullName>
        <ecNumber evidence="2">3.1.1.5</ecNumber>
    </submittedName>
</protein>
<reference evidence="2 3" key="1">
    <citation type="submission" date="2018-03" db="EMBL/GenBank/DDBJ databases">
        <authorList>
            <person name="Keele B.F."/>
        </authorList>
    </citation>
    <scope>NUCLEOTIDE SEQUENCE [LARGE SCALE GENOMIC DNA]</scope>
    <source>
        <strain evidence="2 3">CECT 8626</strain>
    </source>
</reference>
<evidence type="ECO:0000259" key="1">
    <source>
        <dbReference type="Pfam" id="PF12146"/>
    </source>
</evidence>
<dbReference type="Gene3D" id="3.40.50.1820">
    <property type="entry name" value="alpha/beta hydrolase"/>
    <property type="match status" value="1"/>
</dbReference>
<evidence type="ECO:0000313" key="2">
    <source>
        <dbReference type="EMBL" id="SPH18649.1"/>
    </source>
</evidence>
<sequence>MEPAPFYSDVAEAPEGETCVWLGASDGVRIRAAHWRGGIKGTVLLFSGRTEYVEKYGPAAGEFAARGYAMATFDWRGQGIADRLIDERAPGHVGRFSDYQLDVQAFMSFVRAEKLPEPYFLIGHSMGGCIGLRAIYEGLPVRAVTFSAPMWGIKMPPLLKPVGWVLSHVAPLVGQGHKLVPTTSPLTYVLEAPFEGNFLTRDQAMFDFMQRQLTKHPDLAIGGPTLQWLGEALRETRALRKLPSPDLPCLTVLGAEERIVNAEAIHDRMGRWPGSEFDLVGSSEHELMMECPETRAKFYDRATELFDANRD</sequence>
<dbReference type="InterPro" id="IPR029058">
    <property type="entry name" value="AB_hydrolase_fold"/>
</dbReference>
<gene>
    <name evidence="2" type="primary">pldB</name>
    <name evidence="2" type="ORF">DEA8626_02189</name>
</gene>
<organism evidence="2 3">
    <name type="scientific">Albidovulum aquaemixtae</name>
    <dbReference type="NCBI Taxonomy" id="1542388"/>
    <lineage>
        <taxon>Bacteria</taxon>
        <taxon>Pseudomonadati</taxon>
        <taxon>Pseudomonadota</taxon>
        <taxon>Alphaproteobacteria</taxon>
        <taxon>Rhodobacterales</taxon>
        <taxon>Paracoccaceae</taxon>
        <taxon>Albidovulum</taxon>
    </lineage>
</organism>
<dbReference type="Proteomes" id="UP000244924">
    <property type="component" value="Unassembled WGS sequence"/>
</dbReference>
<dbReference type="Pfam" id="PF12146">
    <property type="entry name" value="Hydrolase_4"/>
    <property type="match status" value="1"/>
</dbReference>
<dbReference type="InterPro" id="IPR051044">
    <property type="entry name" value="MAG_DAG_Lipase"/>
</dbReference>
<dbReference type="EC" id="3.1.1.5" evidence="2"/>
<dbReference type="EMBL" id="OMOQ01000001">
    <property type="protein sequence ID" value="SPH18649.1"/>
    <property type="molecule type" value="Genomic_DNA"/>
</dbReference>
<keyword evidence="2" id="KW-0378">Hydrolase</keyword>
<feature type="domain" description="Serine aminopeptidase S33" evidence="1">
    <location>
        <begin position="39"/>
        <end position="290"/>
    </location>
</feature>
<proteinExistence type="predicted"/>
<dbReference type="AlphaFoldDB" id="A0A2R8B7U5"/>
<dbReference type="PANTHER" id="PTHR11614">
    <property type="entry name" value="PHOSPHOLIPASE-RELATED"/>
    <property type="match status" value="1"/>
</dbReference>